<dbReference type="Proteomes" id="UP000576550">
    <property type="component" value="Unassembled WGS sequence"/>
</dbReference>
<dbReference type="AlphaFoldDB" id="A0A832QG44"/>
<feature type="transmembrane region" description="Helical" evidence="1">
    <location>
        <begin position="329"/>
        <end position="350"/>
    </location>
</feature>
<gene>
    <name evidence="4" type="ORF">GX533_01410</name>
</gene>
<reference evidence="4 5" key="1">
    <citation type="journal article" date="2020" name="Biotechnol. Biofuels">
        <title>New insights from the biogas microbiome by comprehensive genome-resolved metagenomics of nearly 1600 species originating from multiple anaerobic digesters.</title>
        <authorList>
            <person name="Campanaro S."/>
            <person name="Treu L."/>
            <person name="Rodriguez-R L.M."/>
            <person name="Kovalovszki A."/>
            <person name="Ziels R.M."/>
            <person name="Maus I."/>
            <person name="Zhu X."/>
            <person name="Kougias P.G."/>
            <person name="Basile A."/>
            <person name="Luo G."/>
            <person name="Schluter A."/>
            <person name="Konstantinidis K.T."/>
            <person name="Angelidaki I."/>
        </authorList>
    </citation>
    <scope>NUCLEOTIDE SEQUENCE [LARGE SCALE GENOMIC DNA]</scope>
    <source>
        <strain evidence="4">AS05jafATM_89</strain>
    </source>
</reference>
<feature type="transmembrane region" description="Helical" evidence="1">
    <location>
        <begin position="282"/>
        <end position="300"/>
    </location>
</feature>
<name>A0A832QG44_9BACT</name>
<evidence type="ECO:0000313" key="4">
    <source>
        <dbReference type="EMBL" id="HHX99328.1"/>
    </source>
</evidence>
<dbReference type="EMBL" id="DUTP01000003">
    <property type="protein sequence ID" value="HHX99328.1"/>
    <property type="molecule type" value="Genomic_DNA"/>
</dbReference>
<comment type="caution">
    <text evidence="4">The sequence shown here is derived from an EMBL/GenBank/DDBJ whole genome shotgun (WGS) entry which is preliminary data.</text>
</comment>
<dbReference type="PROSITE" id="PS51781">
    <property type="entry name" value="SH3B"/>
    <property type="match status" value="1"/>
</dbReference>
<evidence type="ECO:0000313" key="5">
    <source>
        <dbReference type="Proteomes" id="UP000576550"/>
    </source>
</evidence>
<dbReference type="InterPro" id="IPR003646">
    <property type="entry name" value="SH3-like_bac-type"/>
</dbReference>
<accession>A0A832QG44</accession>
<keyword evidence="1" id="KW-0472">Membrane</keyword>
<keyword evidence="1" id="KW-0812">Transmembrane</keyword>
<feature type="domain" description="SH3b" evidence="3">
    <location>
        <begin position="383"/>
        <end position="446"/>
    </location>
</feature>
<proteinExistence type="predicted"/>
<organism evidence="4 5">
    <name type="scientific">Candidatus Dojkabacteria bacterium</name>
    <dbReference type="NCBI Taxonomy" id="2099670"/>
    <lineage>
        <taxon>Bacteria</taxon>
        <taxon>Candidatus Dojkabacteria</taxon>
    </lineage>
</organism>
<keyword evidence="2" id="KW-0732">Signal</keyword>
<keyword evidence="1" id="KW-1133">Transmembrane helix</keyword>
<evidence type="ECO:0000259" key="3">
    <source>
        <dbReference type="PROSITE" id="PS51781"/>
    </source>
</evidence>
<feature type="chain" id="PRO_5032907418" evidence="2">
    <location>
        <begin position="28"/>
        <end position="451"/>
    </location>
</feature>
<evidence type="ECO:0000256" key="2">
    <source>
        <dbReference type="SAM" id="SignalP"/>
    </source>
</evidence>
<feature type="signal peptide" evidence="2">
    <location>
        <begin position="1"/>
        <end position="27"/>
    </location>
</feature>
<dbReference type="Gene3D" id="2.30.30.40">
    <property type="entry name" value="SH3 Domains"/>
    <property type="match status" value="1"/>
</dbReference>
<evidence type="ECO:0000256" key="1">
    <source>
        <dbReference type="SAM" id="Phobius"/>
    </source>
</evidence>
<sequence>MKNIKNILQKVALGVMFLALSGALVNAGFGVSPADIINKHLKPGSTYTREFKLSRSGNLDEIMIVLEPEFGEANSWLVFTPGRTFIFEKGERVKTFKVQVRVPETAELKEYPGSLRVKANPSDAAVKGVTIAQGLKIDGDLTLTEENIESLAITLIEVDDIVKGHPVIVDITAKNEGNVDVSPTAKVTIMDSNNNVLEEHELSNLGVVKEDEQKVLSGQFITDLDLGEYYIEIEVFLNAKSLRKDLLVFKIMEEAPVVAKTEKEEVDTTPALFKFLQDNKTYVVWIVVAILAGMIIYFLISKLWKDKSEEEKEKTSSIALGSKPSTRQVLSIGFGFLVFVGLFASSLVGIEVKETIVKDRKEEVQGTQDMIKEKQQPMLNVIQSVDSQGDTIYPVYAKADTTSKVIYEAKEDETFTVVEETAGWYKVSLPNGTTGWVSKSIIKSVNRKEVN</sequence>
<protein>
    <submittedName>
        <fullName evidence="4">SH3 domain-containing protein</fullName>
    </submittedName>
</protein>
<dbReference type="Pfam" id="PF08239">
    <property type="entry name" value="SH3_3"/>
    <property type="match status" value="1"/>
</dbReference>